<sequence>MAPPGSPHPIFNRQILSEGTVLWSEGAQLACKRPKLTMWHVEQGLPDNGPPSFSLAATVKSEQAGNATEPIKYNVQTPPTLCIFNGKFRACSITGKAISA</sequence>
<dbReference type="EMBL" id="JABFUD020000015">
    <property type="protein sequence ID" value="KAI5069575.1"/>
    <property type="molecule type" value="Genomic_DNA"/>
</dbReference>
<comment type="caution">
    <text evidence="2">The sequence shown here is derived from an EMBL/GenBank/DDBJ whole genome shotgun (WGS) entry which is preliminary data.</text>
</comment>
<dbReference type="AlphaFoldDB" id="A0A9D4ZC95"/>
<keyword evidence="3" id="KW-1185">Reference proteome</keyword>
<evidence type="ECO:0000313" key="1">
    <source>
        <dbReference type="EMBL" id="KAI5069575.1"/>
    </source>
</evidence>
<dbReference type="EMBL" id="JABFUD020000015">
    <property type="protein sequence ID" value="KAI5069864.1"/>
    <property type="molecule type" value="Genomic_DNA"/>
</dbReference>
<protein>
    <submittedName>
        <fullName evidence="2">Uncharacterized protein</fullName>
    </submittedName>
</protein>
<evidence type="ECO:0000313" key="3">
    <source>
        <dbReference type="Proteomes" id="UP000886520"/>
    </source>
</evidence>
<proteinExistence type="predicted"/>
<dbReference type="Proteomes" id="UP000886520">
    <property type="component" value="Chromosome 15"/>
</dbReference>
<organism evidence="2 3">
    <name type="scientific">Adiantum capillus-veneris</name>
    <name type="common">Maidenhair fern</name>
    <dbReference type="NCBI Taxonomy" id="13818"/>
    <lineage>
        <taxon>Eukaryota</taxon>
        <taxon>Viridiplantae</taxon>
        <taxon>Streptophyta</taxon>
        <taxon>Embryophyta</taxon>
        <taxon>Tracheophyta</taxon>
        <taxon>Polypodiopsida</taxon>
        <taxon>Polypodiidae</taxon>
        <taxon>Polypodiales</taxon>
        <taxon>Pteridineae</taxon>
        <taxon>Pteridaceae</taxon>
        <taxon>Vittarioideae</taxon>
        <taxon>Adiantum</taxon>
    </lineage>
</organism>
<reference evidence="2" key="1">
    <citation type="submission" date="2021-01" db="EMBL/GenBank/DDBJ databases">
        <title>Adiantum capillus-veneris genome.</title>
        <authorList>
            <person name="Fang Y."/>
            <person name="Liao Q."/>
        </authorList>
    </citation>
    <scope>NUCLEOTIDE SEQUENCE</scope>
    <source>
        <strain evidence="2">H3</strain>
        <tissue evidence="2">Leaf</tissue>
    </source>
</reference>
<evidence type="ECO:0000313" key="2">
    <source>
        <dbReference type="EMBL" id="KAI5069864.1"/>
    </source>
</evidence>
<gene>
    <name evidence="1" type="ORF">GOP47_0015876</name>
    <name evidence="2" type="ORF">GOP47_0016165</name>
</gene>
<name>A0A9D4ZC95_ADICA</name>
<accession>A0A9D4ZC95</accession>